<feature type="chain" id="PRO_5023919623" evidence="2">
    <location>
        <begin position="24"/>
        <end position="773"/>
    </location>
</feature>
<dbReference type="EMBL" id="BKCG01000001">
    <property type="protein sequence ID" value="GER58498.1"/>
    <property type="molecule type" value="Genomic_DNA"/>
</dbReference>
<dbReference type="RefSeq" id="WP_151672570.1">
    <property type="nucleotide sequence ID" value="NZ_BKCG01000001.1"/>
</dbReference>
<dbReference type="Proteomes" id="UP000326509">
    <property type="component" value="Unassembled WGS sequence"/>
</dbReference>
<sequence>MELVHIKRSILGVFLFVSSLMQAQNFEDLWTDYFSYVSIKDISQGDDQIFVAAENAVFIYDLSTEEITTISSVQGLSGEAISAMHYSQETDLLTIGYENGLIEVVNTAEDYDVLKVVDILDKLNIPPNTKRINHFTENEGKLYVSTQFGISVYDLERLEFGDTYFIGDGGMQIDISQTTIALPYIYAATTENGIRRAILEDDNIIDFANWETVVSGNFIGIQTLGTRVLAANSNNRVFRLLGGTTPEQVAAYANNIQDFEVNNALLTVTTTEQIFAYSQGFIQEASVTSLPDFDYNLQTGYSFGNYFYLGTTEQGLLRVPFSSTLAEQILPDGPLFNQPFAVDATAGQLWVSFGAVTVDFNPNPTTRKGVSRLNEEQWTNFKHDDIAASLGADRINNIVEVTINPEEPDQVYFSSFLSGLLRFENQEPSVLYNENNSPLENPIFGGPAGVRLYGSDFDRDGNLWFLQTLVDDALVKLSPTSQFQRIDVSNISGGREELAYSQLAISRENYVFFGGTPTGLIGYNPSNGQLKSIGEGEGPGAGLPSSDIRALAFDAQNRLWIGTLRGLRVLFNPGSFFNDGTEPEAQSIIFEDDEGVGQELLFEQIVTSIVVDGSNNKWIGTSTSGVFLLSSNGQETLLRFTDENSPLPSNNIQDIAIDPFTGVVYFATLNGLVAYKGSATAPRDNLEEVFAFPNPVRPGFEGNVTIDGLTENANVKITDLEGNLVFQKTSEGGSVQWDTRAFGRYKVASGVYMVLITSEDALETTIKKIMIVR</sequence>
<dbReference type="AlphaFoldDB" id="A0A5J4IY06"/>
<dbReference type="SUPFAM" id="SSF63829">
    <property type="entry name" value="Calcium-dependent phosphotriesterase"/>
    <property type="match status" value="1"/>
</dbReference>
<dbReference type="NCBIfam" id="TIGR04183">
    <property type="entry name" value="Por_Secre_tail"/>
    <property type="match status" value="1"/>
</dbReference>
<organism evidence="4 5">
    <name type="scientific">Patiriisocius marinus</name>
    <dbReference type="NCBI Taxonomy" id="1397112"/>
    <lineage>
        <taxon>Bacteria</taxon>
        <taxon>Pseudomonadati</taxon>
        <taxon>Bacteroidota</taxon>
        <taxon>Flavobacteriia</taxon>
        <taxon>Flavobacteriales</taxon>
        <taxon>Flavobacteriaceae</taxon>
        <taxon>Patiriisocius</taxon>
    </lineage>
</organism>
<protein>
    <submittedName>
        <fullName evidence="4">ABC transporter substrate-binding protein</fullName>
    </submittedName>
</protein>
<gene>
    <name evidence="4" type="ORF">ULMA_06060</name>
</gene>
<dbReference type="InterPro" id="IPR026444">
    <property type="entry name" value="Secre_tail"/>
</dbReference>
<dbReference type="OrthoDB" id="9807410at2"/>
<evidence type="ECO:0000313" key="5">
    <source>
        <dbReference type="Proteomes" id="UP000326509"/>
    </source>
</evidence>
<keyword evidence="1 2" id="KW-0732">Signal</keyword>
<evidence type="ECO:0000256" key="2">
    <source>
        <dbReference type="SAM" id="SignalP"/>
    </source>
</evidence>
<feature type="domain" description="PorZ N-terminal beta-propeller" evidence="3">
    <location>
        <begin position="49"/>
        <end position="211"/>
    </location>
</feature>
<name>A0A5J4IY06_9FLAO</name>
<dbReference type="SUPFAM" id="SSF69322">
    <property type="entry name" value="Tricorn protease domain 2"/>
    <property type="match status" value="1"/>
</dbReference>
<keyword evidence="5" id="KW-1185">Reference proteome</keyword>
<feature type="signal peptide" evidence="2">
    <location>
        <begin position="1"/>
        <end position="23"/>
    </location>
</feature>
<evidence type="ECO:0000259" key="3">
    <source>
        <dbReference type="Pfam" id="PF21544"/>
    </source>
</evidence>
<reference evidence="4 5" key="1">
    <citation type="submission" date="2019-08" db="EMBL/GenBank/DDBJ databases">
        <title>Draft genome sequence of Ulvibacter marinus type strain NBRC 109484.</title>
        <authorList>
            <person name="Kawano K."/>
            <person name="Ushijima N."/>
            <person name="Kihara M."/>
            <person name="Itoh H."/>
        </authorList>
    </citation>
    <scope>NUCLEOTIDE SEQUENCE [LARGE SCALE GENOMIC DNA]</scope>
    <source>
        <strain evidence="4 5">NBRC 109484</strain>
    </source>
</reference>
<dbReference type="Pfam" id="PF07494">
    <property type="entry name" value="Reg_prop"/>
    <property type="match status" value="1"/>
</dbReference>
<evidence type="ECO:0000256" key="1">
    <source>
        <dbReference type="ARBA" id="ARBA00022729"/>
    </source>
</evidence>
<dbReference type="InterPro" id="IPR048954">
    <property type="entry name" value="PorZ_N"/>
</dbReference>
<dbReference type="Pfam" id="PF21544">
    <property type="entry name" value="PorZ_N_b_propeller"/>
    <property type="match status" value="1"/>
</dbReference>
<dbReference type="InterPro" id="IPR011110">
    <property type="entry name" value="Reg_prop"/>
</dbReference>
<evidence type="ECO:0000313" key="4">
    <source>
        <dbReference type="EMBL" id="GER58498.1"/>
    </source>
</evidence>
<dbReference type="Gene3D" id="2.130.10.10">
    <property type="entry name" value="YVTN repeat-like/Quinoprotein amine dehydrogenase"/>
    <property type="match status" value="2"/>
</dbReference>
<dbReference type="InterPro" id="IPR015943">
    <property type="entry name" value="WD40/YVTN_repeat-like_dom_sf"/>
</dbReference>
<proteinExistence type="predicted"/>
<accession>A0A5J4IY06</accession>
<comment type="caution">
    <text evidence="4">The sequence shown here is derived from an EMBL/GenBank/DDBJ whole genome shotgun (WGS) entry which is preliminary data.</text>
</comment>